<dbReference type="AlphaFoldDB" id="A0A8S3F763"/>
<proteinExistence type="predicted"/>
<accession>A0A8S3F763</accession>
<gene>
    <name evidence="3" type="ORF">BYL167_LOCUS72295</name>
    <name evidence="2" type="ORF">GIL414_LOCUS62837</name>
</gene>
<name>A0A8S3F763_9BILA</name>
<evidence type="ECO:0000256" key="1">
    <source>
        <dbReference type="SAM" id="MobiDB-lite"/>
    </source>
</evidence>
<comment type="caution">
    <text evidence="2">The sequence shown here is derived from an EMBL/GenBank/DDBJ whole genome shotgun (WGS) entry which is preliminary data.</text>
</comment>
<feature type="region of interest" description="Disordered" evidence="1">
    <location>
        <begin position="18"/>
        <end position="39"/>
    </location>
</feature>
<organism evidence="2 4">
    <name type="scientific">Rotaria magnacalcarata</name>
    <dbReference type="NCBI Taxonomy" id="392030"/>
    <lineage>
        <taxon>Eukaryota</taxon>
        <taxon>Metazoa</taxon>
        <taxon>Spiralia</taxon>
        <taxon>Gnathifera</taxon>
        <taxon>Rotifera</taxon>
        <taxon>Eurotatoria</taxon>
        <taxon>Bdelloidea</taxon>
        <taxon>Philodinida</taxon>
        <taxon>Philodinidae</taxon>
        <taxon>Rotaria</taxon>
    </lineage>
</organism>
<reference evidence="2" key="1">
    <citation type="submission" date="2021-02" db="EMBL/GenBank/DDBJ databases">
        <authorList>
            <person name="Nowell W R."/>
        </authorList>
    </citation>
    <scope>NUCLEOTIDE SEQUENCE</scope>
</reference>
<dbReference type="Proteomes" id="UP000681720">
    <property type="component" value="Unassembled WGS sequence"/>
</dbReference>
<sequence length="96" mass="11285">RCALKYLVTYHRSRVLIDPHRPSTDNSYGHKEIQGRHSQESVPFEGLYKHLQTNEFEPTINMYTTDVPAELYSYRSSFKTRSSVCSRRTKEDEISL</sequence>
<protein>
    <submittedName>
        <fullName evidence="2">Uncharacterized protein</fullName>
    </submittedName>
</protein>
<evidence type="ECO:0000313" key="4">
    <source>
        <dbReference type="Proteomes" id="UP000681720"/>
    </source>
</evidence>
<dbReference type="EMBL" id="CAJOBJ010256081">
    <property type="protein sequence ID" value="CAF5102981.1"/>
    <property type="molecule type" value="Genomic_DNA"/>
</dbReference>
<feature type="non-terminal residue" evidence="2">
    <location>
        <position position="1"/>
    </location>
</feature>
<dbReference type="Proteomes" id="UP000681967">
    <property type="component" value="Unassembled WGS sequence"/>
</dbReference>
<dbReference type="EMBL" id="CAJOBH010257854">
    <property type="protein sequence ID" value="CAF5151259.1"/>
    <property type="molecule type" value="Genomic_DNA"/>
</dbReference>
<evidence type="ECO:0000313" key="2">
    <source>
        <dbReference type="EMBL" id="CAF5102981.1"/>
    </source>
</evidence>
<evidence type="ECO:0000313" key="3">
    <source>
        <dbReference type="EMBL" id="CAF5151259.1"/>
    </source>
</evidence>